<reference evidence="1" key="1">
    <citation type="submission" date="2018-05" db="EMBL/GenBank/DDBJ databases">
        <authorList>
            <person name="Lanie J.A."/>
            <person name="Ng W.-L."/>
            <person name="Kazmierczak K.M."/>
            <person name="Andrzejewski T.M."/>
            <person name="Davidsen T.M."/>
            <person name="Wayne K.J."/>
            <person name="Tettelin H."/>
            <person name="Glass J.I."/>
            <person name="Rusch D."/>
            <person name="Podicherti R."/>
            <person name="Tsui H.-C.T."/>
            <person name="Winkler M.E."/>
        </authorList>
    </citation>
    <scope>NUCLEOTIDE SEQUENCE</scope>
</reference>
<gene>
    <name evidence="1" type="ORF">METZ01_LOCUS466088</name>
</gene>
<dbReference type="EMBL" id="UINC01196294">
    <property type="protein sequence ID" value="SVE13234.1"/>
    <property type="molecule type" value="Genomic_DNA"/>
</dbReference>
<sequence length="35" mass="3772">MSLCAAQRDARLAQLVEHYLDTVGVTGSSPVLRTI</sequence>
<dbReference type="AntiFam" id="ANF00010">
    <property type="entry name" value="tRNA translation"/>
</dbReference>
<proteinExistence type="predicted"/>
<evidence type="ECO:0000313" key="1">
    <source>
        <dbReference type="EMBL" id="SVE13234.1"/>
    </source>
</evidence>
<name>A0A383B021_9ZZZZ</name>
<dbReference type="AlphaFoldDB" id="A0A383B021"/>
<accession>A0A383B021</accession>
<protein>
    <submittedName>
        <fullName evidence="1">Uncharacterized protein</fullName>
    </submittedName>
</protein>
<organism evidence="1">
    <name type="scientific">marine metagenome</name>
    <dbReference type="NCBI Taxonomy" id="408172"/>
    <lineage>
        <taxon>unclassified sequences</taxon>
        <taxon>metagenomes</taxon>
        <taxon>ecological metagenomes</taxon>
    </lineage>
</organism>
<feature type="non-terminal residue" evidence="1">
    <location>
        <position position="35"/>
    </location>
</feature>